<name>A0AAD9H9L3_9PEZI</name>
<evidence type="ECO:0000256" key="2">
    <source>
        <dbReference type="SAM" id="MobiDB-lite"/>
    </source>
</evidence>
<evidence type="ECO:0000313" key="4">
    <source>
        <dbReference type="EMBL" id="KAK2024758.1"/>
    </source>
</evidence>
<dbReference type="Gene3D" id="3.40.640.10">
    <property type="entry name" value="Type I PLP-dependent aspartate aminotransferase-like (Major domain)"/>
    <property type="match status" value="1"/>
</dbReference>
<dbReference type="CDD" id="cd00609">
    <property type="entry name" value="AAT_like"/>
    <property type="match status" value="1"/>
</dbReference>
<comment type="caution">
    <text evidence="4">The sequence shown here is derived from an EMBL/GenBank/DDBJ whole genome shotgun (WGS) entry which is preliminary data.</text>
</comment>
<evidence type="ECO:0000313" key="5">
    <source>
        <dbReference type="Proteomes" id="UP001232148"/>
    </source>
</evidence>
<dbReference type="GO" id="GO:0006520">
    <property type="term" value="P:amino acid metabolic process"/>
    <property type="evidence" value="ECO:0007669"/>
    <property type="project" value="TreeGrafter"/>
</dbReference>
<evidence type="ECO:0000256" key="1">
    <source>
        <dbReference type="ARBA" id="ARBA00022898"/>
    </source>
</evidence>
<keyword evidence="1" id="KW-0663">Pyridoxal phosphate</keyword>
<organism evidence="4 5">
    <name type="scientific">Colletotrichum zoysiae</name>
    <dbReference type="NCBI Taxonomy" id="1216348"/>
    <lineage>
        <taxon>Eukaryota</taxon>
        <taxon>Fungi</taxon>
        <taxon>Dikarya</taxon>
        <taxon>Ascomycota</taxon>
        <taxon>Pezizomycotina</taxon>
        <taxon>Sordariomycetes</taxon>
        <taxon>Hypocreomycetidae</taxon>
        <taxon>Glomerellales</taxon>
        <taxon>Glomerellaceae</taxon>
        <taxon>Colletotrichum</taxon>
        <taxon>Colletotrichum graminicola species complex</taxon>
    </lineage>
</organism>
<dbReference type="GO" id="GO:0008483">
    <property type="term" value="F:transaminase activity"/>
    <property type="evidence" value="ECO:0007669"/>
    <property type="project" value="UniProtKB-KW"/>
</dbReference>
<dbReference type="Pfam" id="PF00155">
    <property type="entry name" value="Aminotran_1_2"/>
    <property type="match status" value="1"/>
</dbReference>
<accession>A0AAD9H9L3</accession>
<keyword evidence="4" id="KW-0032">Aminotransferase</keyword>
<dbReference type="PRINTS" id="PR00753">
    <property type="entry name" value="ACCSYNTHASE"/>
</dbReference>
<dbReference type="PANTHER" id="PTHR43795">
    <property type="entry name" value="BIFUNCTIONAL ASPARTATE AMINOTRANSFERASE AND GLUTAMATE/ASPARTATE-PREPHENATE AMINOTRANSFERASE-RELATED"/>
    <property type="match status" value="1"/>
</dbReference>
<sequence>MSTQNALTPSLQDQKNIRPSSTTDSGRMLMEKKRYDAVKNPKGIIDMGSAVNELMLDDLSCWTKKNVKKSQLRDAIGSGDTQSSTSVSKIAAAFMNEHFRVRLPLTDANVMAANDLDTLLDTLTHSIANEGDAILVPTPSCGISAYDVWVKKGVHVVEVPCDDIPEERFWGPPPQEDAPIQPPELVRRIEAAIEVELGQKRTVRGIFLSNPDNPLGRCYAAHVLLQVSQLCVKHRIHLVVDETYAMGAGDRFSSILSLGLGMSATSVHVLWGMSKDFGLGSIEAAFLATYNKPIHDAMRSLRSRPASMSSLSSTVAGKLMSDAKYLRNHYHPVLRRRLNKRRLLLEEALKKYNIPYHNPEAGFFIFVDLSEWAELSPRKHSKEGSSALLEHLMKQRVFFEPGETFCSKRPGWFRLSFGGEKETFKLGLERLLHSLNLLDGKEYTVLSVLAPGLYFPSPKGMPISLVM</sequence>
<dbReference type="Proteomes" id="UP001232148">
    <property type="component" value="Unassembled WGS sequence"/>
</dbReference>
<feature type="compositionally biased region" description="Polar residues" evidence="2">
    <location>
        <begin position="1"/>
        <end position="25"/>
    </location>
</feature>
<dbReference type="PANTHER" id="PTHR43795:SF39">
    <property type="entry name" value="AMINOTRANSFERASE CLASS I_CLASSII DOMAIN-CONTAINING PROTEIN"/>
    <property type="match status" value="1"/>
</dbReference>
<dbReference type="SUPFAM" id="SSF53383">
    <property type="entry name" value="PLP-dependent transferases"/>
    <property type="match status" value="1"/>
</dbReference>
<protein>
    <submittedName>
        <fullName evidence="4">Aminotransferase class I and II</fullName>
    </submittedName>
</protein>
<dbReference type="GO" id="GO:0030170">
    <property type="term" value="F:pyridoxal phosphate binding"/>
    <property type="evidence" value="ECO:0007669"/>
    <property type="project" value="InterPro"/>
</dbReference>
<dbReference type="EMBL" id="MU842955">
    <property type="protein sequence ID" value="KAK2024758.1"/>
    <property type="molecule type" value="Genomic_DNA"/>
</dbReference>
<dbReference type="InterPro" id="IPR015424">
    <property type="entry name" value="PyrdxlP-dep_Trfase"/>
</dbReference>
<reference evidence="4" key="1">
    <citation type="submission" date="2021-06" db="EMBL/GenBank/DDBJ databases">
        <title>Comparative genomics, transcriptomics and evolutionary studies reveal genomic signatures of adaptation to plant cell wall in hemibiotrophic fungi.</title>
        <authorList>
            <consortium name="DOE Joint Genome Institute"/>
            <person name="Baroncelli R."/>
            <person name="Diaz J.F."/>
            <person name="Benocci T."/>
            <person name="Peng M."/>
            <person name="Battaglia E."/>
            <person name="Haridas S."/>
            <person name="Andreopoulos W."/>
            <person name="Labutti K."/>
            <person name="Pangilinan J."/>
            <person name="Floch G.L."/>
            <person name="Makela M.R."/>
            <person name="Henrissat B."/>
            <person name="Grigoriev I.V."/>
            <person name="Crouch J.A."/>
            <person name="De Vries R.P."/>
            <person name="Sukno S.A."/>
            <person name="Thon M.R."/>
        </authorList>
    </citation>
    <scope>NUCLEOTIDE SEQUENCE</scope>
    <source>
        <strain evidence="4">MAFF235873</strain>
    </source>
</reference>
<proteinExistence type="predicted"/>
<dbReference type="InterPro" id="IPR015421">
    <property type="entry name" value="PyrdxlP-dep_Trfase_major"/>
</dbReference>
<keyword evidence="4" id="KW-0808">Transferase</keyword>
<dbReference type="InterPro" id="IPR050478">
    <property type="entry name" value="Ethylene_sulfur-biosynth"/>
</dbReference>
<dbReference type="InterPro" id="IPR015422">
    <property type="entry name" value="PyrdxlP-dep_Trfase_small"/>
</dbReference>
<gene>
    <name evidence="4" type="ORF">LX32DRAFT_598113</name>
</gene>
<feature type="domain" description="Aminotransferase class I/classII large" evidence="3">
    <location>
        <begin position="50"/>
        <end position="431"/>
    </location>
</feature>
<keyword evidence="5" id="KW-1185">Reference proteome</keyword>
<dbReference type="InterPro" id="IPR004839">
    <property type="entry name" value="Aminotransferase_I/II_large"/>
</dbReference>
<evidence type="ECO:0000259" key="3">
    <source>
        <dbReference type="Pfam" id="PF00155"/>
    </source>
</evidence>
<dbReference type="AlphaFoldDB" id="A0AAD9H9L3"/>
<feature type="region of interest" description="Disordered" evidence="2">
    <location>
        <begin position="1"/>
        <end position="28"/>
    </location>
</feature>
<dbReference type="Gene3D" id="3.90.1150.10">
    <property type="entry name" value="Aspartate Aminotransferase, domain 1"/>
    <property type="match status" value="1"/>
</dbReference>